<protein>
    <submittedName>
        <fullName evidence="2">Uncharacterized protein</fullName>
    </submittedName>
</protein>
<dbReference type="AlphaFoldDB" id="A0A9D3N975"/>
<reference evidence="2 3" key="1">
    <citation type="submission" date="2021-06" db="EMBL/GenBank/DDBJ databases">
        <title>Chromosome-level genome assembly of the red-tail catfish (Hemibagrus wyckioides).</title>
        <authorList>
            <person name="Shao F."/>
        </authorList>
    </citation>
    <scope>NUCLEOTIDE SEQUENCE [LARGE SCALE GENOMIC DNA]</scope>
    <source>
        <strain evidence="2">EC202008001</strain>
        <tissue evidence="2">Blood</tissue>
    </source>
</reference>
<feature type="region of interest" description="Disordered" evidence="1">
    <location>
        <begin position="39"/>
        <end position="69"/>
    </location>
</feature>
<evidence type="ECO:0000313" key="3">
    <source>
        <dbReference type="Proteomes" id="UP000824219"/>
    </source>
</evidence>
<sequence>MASNFGCCVCFSQRAKINSSSSFTTTTYFSVSPSEQRWEEIRESRGNPHGQEEHTKLHADGNLSSGSNPEAVRVKQWSRDCTAVISEYHCRRHLLRLSFPSTIA</sequence>
<organism evidence="2 3">
    <name type="scientific">Hemibagrus wyckioides</name>
    <dbReference type="NCBI Taxonomy" id="337641"/>
    <lineage>
        <taxon>Eukaryota</taxon>
        <taxon>Metazoa</taxon>
        <taxon>Chordata</taxon>
        <taxon>Craniata</taxon>
        <taxon>Vertebrata</taxon>
        <taxon>Euteleostomi</taxon>
        <taxon>Actinopterygii</taxon>
        <taxon>Neopterygii</taxon>
        <taxon>Teleostei</taxon>
        <taxon>Ostariophysi</taxon>
        <taxon>Siluriformes</taxon>
        <taxon>Bagridae</taxon>
        <taxon>Hemibagrus</taxon>
    </lineage>
</organism>
<accession>A0A9D3N975</accession>
<comment type="caution">
    <text evidence="2">The sequence shown here is derived from an EMBL/GenBank/DDBJ whole genome shotgun (WGS) entry which is preliminary data.</text>
</comment>
<proteinExistence type="predicted"/>
<evidence type="ECO:0000256" key="1">
    <source>
        <dbReference type="SAM" id="MobiDB-lite"/>
    </source>
</evidence>
<keyword evidence="3" id="KW-1185">Reference proteome</keyword>
<feature type="compositionally biased region" description="Basic and acidic residues" evidence="1">
    <location>
        <begin position="39"/>
        <end position="59"/>
    </location>
</feature>
<gene>
    <name evidence="2" type="ORF">KOW79_018987</name>
</gene>
<dbReference type="EMBL" id="JAHKSW010000023">
    <property type="protein sequence ID" value="KAG7317952.1"/>
    <property type="molecule type" value="Genomic_DNA"/>
</dbReference>
<name>A0A9D3N975_9TELE</name>
<dbReference type="Proteomes" id="UP000824219">
    <property type="component" value="Linkage Group LG23"/>
</dbReference>
<evidence type="ECO:0000313" key="2">
    <source>
        <dbReference type="EMBL" id="KAG7317952.1"/>
    </source>
</evidence>